<comment type="caution">
    <text evidence="7">The sequence shown here is derived from an EMBL/GenBank/DDBJ whole genome shotgun (WGS) entry which is preliminary data.</text>
</comment>
<evidence type="ECO:0000256" key="4">
    <source>
        <dbReference type="ARBA" id="ARBA00045534"/>
    </source>
</evidence>
<keyword evidence="8" id="KW-1185">Reference proteome</keyword>
<evidence type="ECO:0000313" key="8">
    <source>
        <dbReference type="Proteomes" id="UP001457282"/>
    </source>
</evidence>
<organism evidence="7 8">
    <name type="scientific">Rubus argutus</name>
    <name type="common">Southern blackberry</name>
    <dbReference type="NCBI Taxonomy" id="59490"/>
    <lineage>
        <taxon>Eukaryota</taxon>
        <taxon>Viridiplantae</taxon>
        <taxon>Streptophyta</taxon>
        <taxon>Embryophyta</taxon>
        <taxon>Tracheophyta</taxon>
        <taxon>Spermatophyta</taxon>
        <taxon>Magnoliopsida</taxon>
        <taxon>eudicotyledons</taxon>
        <taxon>Gunneridae</taxon>
        <taxon>Pentapetalae</taxon>
        <taxon>rosids</taxon>
        <taxon>fabids</taxon>
        <taxon>Rosales</taxon>
        <taxon>Rosaceae</taxon>
        <taxon>Rosoideae</taxon>
        <taxon>Rosoideae incertae sedis</taxon>
        <taxon>Rubus</taxon>
    </lineage>
</organism>
<dbReference type="InterPro" id="IPR025064">
    <property type="entry name" value="DUF4005"/>
</dbReference>
<dbReference type="SMART" id="SM00015">
    <property type="entry name" value="IQ"/>
    <property type="match status" value="2"/>
</dbReference>
<comment type="similarity">
    <text evidence="2">Belongs to the IQD family.</text>
</comment>
<dbReference type="SUPFAM" id="SSF52540">
    <property type="entry name" value="P-loop containing nucleoside triphosphate hydrolases"/>
    <property type="match status" value="1"/>
</dbReference>
<comment type="subunit">
    <text evidence="3">Binds to multiple calmodulin (CaM) in the presence of Ca(2+) and CaM-like proteins.</text>
</comment>
<dbReference type="Pfam" id="PF13178">
    <property type="entry name" value="DUF4005"/>
    <property type="match status" value="1"/>
</dbReference>
<evidence type="ECO:0000256" key="2">
    <source>
        <dbReference type="ARBA" id="ARBA00024341"/>
    </source>
</evidence>
<gene>
    <name evidence="7" type="ORF">M0R45_038000</name>
</gene>
<evidence type="ECO:0000256" key="3">
    <source>
        <dbReference type="ARBA" id="ARBA00024378"/>
    </source>
</evidence>
<dbReference type="PROSITE" id="PS50096">
    <property type="entry name" value="IQ"/>
    <property type="match status" value="2"/>
</dbReference>
<dbReference type="PANTHER" id="PTHR32295:SF174">
    <property type="entry name" value="PROTEIN IQ-DOMAIN 24"/>
    <property type="match status" value="1"/>
</dbReference>
<proteinExistence type="inferred from homology"/>
<keyword evidence="1" id="KW-0112">Calmodulin-binding</keyword>
<feature type="region of interest" description="Disordered" evidence="5">
    <location>
        <begin position="151"/>
        <end position="172"/>
    </location>
</feature>
<dbReference type="Proteomes" id="UP001457282">
    <property type="component" value="Unassembled WGS sequence"/>
</dbReference>
<dbReference type="GO" id="GO:0005516">
    <property type="term" value="F:calmodulin binding"/>
    <property type="evidence" value="ECO:0007669"/>
    <property type="project" value="UniProtKB-KW"/>
</dbReference>
<comment type="function">
    <text evidence="4">May be involved in cooperative interactions with calmodulins or calmodulin-like proteins. Recruits calmodulin proteins to microtubules, thus being a potential scaffold in cellular signaling and trafficking. May associate with nucleic acids and regulate gene expression at the transcriptional or post-transcriptional level.</text>
</comment>
<evidence type="ECO:0000256" key="1">
    <source>
        <dbReference type="ARBA" id="ARBA00022860"/>
    </source>
</evidence>
<feature type="region of interest" description="Disordered" evidence="5">
    <location>
        <begin position="1"/>
        <end position="31"/>
    </location>
</feature>
<protein>
    <recommendedName>
        <fullName evidence="6">DUF4005 domain-containing protein</fullName>
    </recommendedName>
</protein>
<dbReference type="Gene3D" id="1.20.5.190">
    <property type="match status" value="1"/>
</dbReference>
<accession>A0AAW1W4D6</accession>
<feature type="compositionally biased region" description="Low complexity" evidence="5">
    <location>
        <begin position="151"/>
        <end position="166"/>
    </location>
</feature>
<dbReference type="Pfam" id="PF00612">
    <property type="entry name" value="IQ"/>
    <property type="match status" value="2"/>
</dbReference>
<dbReference type="PANTHER" id="PTHR32295">
    <property type="entry name" value="IQ-DOMAIN 5-RELATED"/>
    <property type="match status" value="1"/>
</dbReference>
<name>A0AAW1W4D6_RUBAR</name>
<evidence type="ECO:0000259" key="6">
    <source>
        <dbReference type="Pfam" id="PF13178"/>
    </source>
</evidence>
<sequence>MGFFRRLFGPKKPKKKSTSGSNKPDASAPQECGLDANKHAIAVAAATAAVAEAALAAAHAAAEVVRLTNGVGTSARLSLPESVSRHRHQSAVKIQSAFRRYLARRALKALKALVKLQALVRGHIVRKQTADMLRRMQTLVRVQARARATRSLMSESVHSSSKSSLSYNPLPESPDKIGYQHRVYGSKFEGPSLLKRCGSNSNTRDATSLDRRRMSSGWLDRWMEESVWNNRRNASSMRYEKVGNEKGDKILEVDTWKPHLSSQRNTRAFQTAQHALASDHYGPSIMTFVSPSKRSTKEPNLIPSQASMDYFSSSTLKYPVGKDEVAALRTVENSPQAFSASSRPGSSRGPFTSTKSEYSWGFFNSYAGYPNYMANTESSRAKVRSQSAPRQRLEFEKYGLTKKSVQEFCEAETCSETGLAQGADFRNKAFRSSSHFNRLR</sequence>
<dbReference type="InterPro" id="IPR000048">
    <property type="entry name" value="IQ_motif_EF-hand-BS"/>
</dbReference>
<dbReference type="InterPro" id="IPR027417">
    <property type="entry name" value="P-loop_NTPase"/>
</dbReference>
<dbReference type="EMBL" id="JBEDUW010000007">
    <property type="protein sequence ID" value="KAK9914209.1"/>
    <property type="molecule type" value="Genomic_DNA"/>
</dbReference>
<evidence type="ECO:0000256" key="5">
    <source>
        <dbReference type="SAM" id="MobiDB-lite"/>
    </source>
</evidence>
<evidence type="ECO:0000313" key="7">
    <source>
        <dbReference type="EMBL" id="KAK9914209.1"/>
    </source>
</evidence>
<reference evidence="7 8" key="1">
    <citation type="journal article" date="2023" name="G3 (Bethesda)">
        <title>A chromosome-length genome assembly and annotation of blackberry (Rubus argutus, cv. 'Hillquist').</title>
        <authorList>
            <person name="Bruna T."/>
            <person name="Aryal R."/>
            <person name="Dudchenko O."/>
            <person name="Sargent D.J."/>
            <person name="Mead D."/>
            <person name="Buti M."/>
            <person name="Cavallini A."/>
            <person name="Hytonen T."/>
            <person name="Andres J."/>
            <person name="Pham M."/>
            <person name="Weisz D."/>
            <person name="Mascagni F."/>
            <person name="Usai G."/>
            <person name="Natali L."/>
            <person name="Bassil N."/>
            <person name="Fernandez G.E."/>
            <person name="Lomsadze A."/>
            <person name="Armour M."/>
            <person name="Olukolu B."/>
            <person name="Poorten T."/>
            <person name="Britton C."/>
            <person name="Davik J."/>
            <person name="Ashrafi H."/>
            <person name="Aiden E.L."/>
            <person name="Borodovsky M."/>
            <person name="Worthington M."/>
        </authorList>
    </citation>
    <scope>NUCLEOTIDE SEQUENCE [LARGE SCALE GENOMIC DNA]</scope>
    <source>
        <strain evidence="7">PI 553951</strain>
    </source>
</reference>
<dbReference type="AlphaFoldDB" id="A0AAW1W4D6"/>
<feature type="domain" description="DUF4005" evidence="6">
    <location>
        <begin position="341"/>
        <end position="396"/>
    </location>
</feature>
<feature type="compositionally biased region" description="Basic residues" evidence="5">
    <location>
        <begin position="8"/>
        <end position="17"/>
    </location>
</feature>